<dbReference type="GO" id="GO:0052689">
    <property type="term" value="F:carboxylic ester hydrolase activity"/>
    <property type="evidence" value="ECO:0007669"/>
    <property type="project" value="TreeGrafter"/>
</dbReference>
<name>A0A251X456_9GAMM</name>
<organism evidence="2 3">
    <name type="scientific">Thioflexithrix psekupsensis</name>
    <dbReference type="NCBI Taxonomy" id="1570016"/>
    <lineage>
        <taxon>Bacteria</taxon>
        <taxon>Pseudomonadati</taxon>
        <taxon>Pseudomonadota</taxon>
        <taxon>Gammaproteobacteria</taxon>
        <taxon>Thiotrichales</taxon>
        <taxon>Thioflexithrix</taxon>
    </lineage>
</organism>
<evidence type="ECO:0000313" key="3">
    <source>
        <dbReference type="Proteomes" id="UP000194798"/>
    </source>
</evidence>
<feature type="domain" description="AB hydrolase-1" evidence="1">
    <location>
        <begin position="22"/>
        <end position="252"/>
    </location>
</feature>
<sequence length="262" mass="29830">MTIKLELLRHLPKTNKKNNPPLLFIHGAFSGAWCWEEYFLPYCAAQGYPAYAVSLRGHGRSEGTLWSASLADYVEDVVSTIAQLGQLPVLIGHSMGGMVVQKYLQQYPALAAVLMNSVPPTGLSCSLFYMAGREPLLLQQLALMQWVSPLFATQDTMRRALFSEDMPREKLDHYFSHLQGESVRIQWDLMGLDLPMRWPRPRLNMLVLGAEKDAFFPPSVMRFIARTYHADCHIFDNMAHAMMLENRWQVAADALLAWLEKK</sequence>
<dbReference type="Proteomes" id="UP000194798">
    <property type="component" value="Unassembled WGS sequence"/>
</dbReference>
<dbReference type="GO" id="GO:0006654">
    <property type="term" value="P:phosphatidic acid biosynthetic process"/>
    <property type="evidence" value="ECO:0007669"/>
    <property type="project" value="TreeGrafter"/>
</dbReference>
<dbReference type="SUPFAM" id="SSF53474">
    <property type="entry name" value="alpha/beta-Hydrolases"/>
    <property type="match status" value="1"/>
</dbReference>
<evidence type="ECO:0000313" key="2">
    <source>
        <dbReference type="EMBL" id="OUD12274.1"/>
    </source>
</evidence>
<proteinExistence type="predicted"/>
<comment type="caution">
    <text evidence="2">The sequence shown here is derived from an EMBL/GenBank/DDBJ whole genome shotgun (WGS) entry which is preliminary data.</text>
</comment>
<reference evidence="2 3" key="1">
    <citation type="submission" date="2016-12" db="EMBL/GenBank/DDBJ databases">
        <title>Thioflexothrix psekupsii D3 genome sequencing and assembly.</title>
        <authorList>
            <person name="Fomenkov A."/>
            <person name="Vincze T."/>
            <person name="Grabovich M."/>
            <person name="Anton B.P."/>
            <person name="Dubinina G."/>
            <person name="Orlova M."/>
            <person name="Belousova E."/>
            <person name="Roberts R.J."/>
        </authorList>
    </citation>
    <scope>NUCLEOTIDE SEQUENCE [LARGE SCALE GENOMIC DNA]</scope>
    <source>
        <strain evidence="2">D3</strain>
    </source>
</reference>
<dbReference type="InterPro" id="IPR000073">
    <property type="entry name" value="AB_hydrolase_1"/>
</dbReference>
<dbReference type="GO" id="GO:0042171">
    <property type="term" value="F:lysophosphatidic acid acyltransferase activity"/>
    <property type="evidence" value="ECO:0007669"/>
    <property type="project" value="TreeGrafter"/>
</dbReference>
<dbReference type="AlphaFoldDB" id="A0A251X456"/>
<dbReference type="InterPro" id="IPR029058">
    <property type="entry name" value="AB_hydrolase_fold"/>
</dbReference>
<dbReference type="PANTHER" id="PTHR42886:SF42">
    <property type="entry name" value="ALPHA_BETA-HYDROLASES SUPERFAMILY PROTEIN"/>
    <property type="match status" value="1"/>
</dbReference>
<dbReference type="PANTHER" id="PTHR42886">
    <property type="entry name" value="RE40534P-RELATED"/>
    <property type="match status" value="1"/>
</dbReference>
<dbReference type="EMBL" id="MSLT01000023">
    <property type="protein sequence ID" value="OUD12274.1"/>
    <property type="molecule type" value="Genomic_DNA"/>
</dbReference>
<protein>
    <recommendedName>
        <fullName evidence="1">AB hydrolase-1 domain-containing protein</fullName>
    </recommendedName>
</protein>
<dbReference type="Gene3D" id="3.40.50.1820">
    <property type="entry name" value="alpha/beta hydrolase"/>
    <property type="match status" value="1"/>
</dbReference>
<dbReference type="Pfam" id="PF12697">
    <property type="entry name" value="Abhydrolase_6"/>
    <property type="match status" value="1"/>
</dbReference>
<dbReference type="RefSeq" id="WP_086489224.1">
    <property type="nucleotide sequence ID" value="NZ_MSLT01000023.1"/>
</dbReference>
<gene>
    <name evidence="2" type="ORF">TPSD3_14245</name>
</gene>
<dbReference type="GO" id="GO:0055088">
    <property type="term" value="P:lipid homeostasis"/>
    <property type="evidence" value="ECO:0007669"/>
    <property type="project" value="TreeGrafter"/>
</dbReference>
<accession>A0A251X456</accession>
<dbReference type="OrthoDB" id="9806902at2"/>
<evidence type="ECO:0000259" key="1">
    <source>
        <dbReference type="Pfam" id="PF12697"/>
    </source>
</evidence>
<keyword evidence="3" id="KW-1185">Reference proteome</keyword>